<dbReference type="PANTHER" id="PTHR33175">
    <property type="entry name" value="DNA-BINDING PROTEIN HU"/>
    <property type="match status" value="1"/>
</dbReference>
<keyword evidence="5" id="KW-0238">DNA-binding</keyword>
<dbReference type="PANTHER" id="PTHR33175:SF2">
    <property type="entry name" value="INTEGRATION HOST FACTOR SUBUNIT ALPHA"/>
    <property type="match status" value="1"/>
</dbReference>
<dbReference type="InterPro" id="IPR000119">
    <property type="entry name" value="Hist_DNA-bd"/>
</dbReference>
<evidence type="ECO:0000313" key="10">
    <source>
        <dbReference type="EMBL" id="ACM31410.1"/>
    </source>
</evidence>
<keyword evidence="7" id="KW-0233">DNA recombination</keyword>
<dbReference type="InterPro" id="IPR005684">
    <property type="entry name" value="IHF_alpha"/>
</dbReference>
<geneLocation type="plasmid" evidence="10 11">
    <name>pAtK84c</name>
</geneLocation>
<protein>
    <recommendedName>
        <fullName evidence="2">Integration host factor subunit alpha</fullName>
    </recommendedName>
</protein>
<dbReference type="GO" id="GO:0006355">
    <property type="term" value="P:regulation of DNA-templated transcription"/>
    <property type="evidence" value="ECO:0007669"/>
    <property type="project" value="InterPro"/>
</dbReference>
<dbReference type="EMBL" id="CP000631">
    <property type="protein sequence ID" value="ACM31410.1"/>
    <property type="molecule type" value="Genomic_DNA"/>
</dbReference>
<dbReference type="Pfam" id="PF00216">
    <property type="entry name" value="Bac_DNA_binding"/>
    <property type="match status" value="1"/>
</dbReference>
<dbReference type="HOGENOM" id="CLU_105066_1_1_5"/>
<evidence type="ECO:0000256" key="5">
    <source>
        <dbReference type="ARBA" id="ARBA00023125"/>
    </source>
</evidence>
<keyword evidence="10" id="KW-0614">Plasmid</keyword>
<gene>
    <name evidence="10" type="primary">ihfA</name>
    <name evidence="10" type="ordered locus">Arad_12446</name>
</gene>
<keyword evidence="3" id="KW-0810">Translation regulation</keyword>
<feature type="region of interest" description="Disordered" evidence="9">
    <location>
        <begin position="93"/>
        <end position="114"/>
    </location>
</feature>
<comment type="similarity">
    <text evidence="1 8">Belongs to the bacterial histone-like protein family.</text>
</comment>
<feature type="compositionally biased region" description="Basic residues" evidence="9">
    <location>
        <begin position="93"/>
        <end position="105"/>
    </location>
</feature>
<dbReference type="PRINTS" id="PR01727">
    <property type="entry name" value="DNABINDINGHU"/>
</dbReference>
<dbReference type="NCBIfam" id="NF001401">
    <property type="entry name" value="PRK00285.1"/>
    <property type="match status" value="1"/>
</dbReference>
<evidence type="ECO:0000256" key="2">
    <source>
        <dbReference type="ARBA" id="ARBA00018329"/>
    </source>
</evidence>
<evidence type="ECO:0000256" key="1">
    <source>
        <dbReference type="ARBA" id="ARBA00010529"/>
    </source>
</evidence>
<dbReference type="RefSeq" id="WP_012653402.1">
    <property type="nucleotide sequence ID" value="NC_011987.1"/>
</dbReference>
<evidence type="ECO:0000313" key="11">
    <source>
        <dbReference type="Proteomes" id="UP000001600"/>
    </source>
</evidence>
<organism evidence="10 11">
    <name type="scientific">Rhizobium rhizogenes (strain K84 / ATCC BAA-868)</name>
    <name type="common">Agrobacterium radiobacter</name>
    <dbReference type="NCBI Taxonomy" id="311403"/>
    <lineage>
        <taxon>Bacteria</taxon>
        <taxon>Pseudomonadati</taxon>
        <taxon>Pseudomonadota</taxon>
        <taxon>Alphaproteobacteria</taxon>
        <taxon>Hyphomicrobiales</taxon>
        <taxon>Rhizobiaceae</taxon>
        <taxon>Rhizobium/Agrobacterium group</taxon>
        <taxon>Rhizobium</taxon>
    </lineage>
</organism>
<dbReference type="Proteomes" id="UP000001600">
    <property type="component" value="Plasmid pAtK84c"/>
</dbReference>
<dbReference type="GO" id="GO:0005829">
    <property type="term" value="C:cytosol"/>
    <property type="evidence" value="ECO:0007669"/>
    <property type="project" value="TreeGrafter"/>
</dbReference>
<dbReference type="GO" id="GO:0006417">
    <property type="term" value="P:regulation of translation"/>
    <property type="evidence" value="ECO:0007669"/>
    <property type="project" value="UniProtKB-KW"/>
</dbReference>
<dbReference type="Gene3D" id="4.10.520.10">
    <property type="entry name" value="IHF-like DNA-binding proteins"/>
    <property type="match status" value="1"/>
</dbReference>
<dbReference type="SMART" id="SM00411">
    <property type="entry name" value="BHL"/>
    <property type="match status" value="1"/>
</dbReference>
<dbReference type="GO" id="GO:0009893">
    <property type="term" value="P:positive regulation of metabolic process"/>
    <property type="evidence" value="ECO:0007669"/>
    <property type="project" value="UniProtKB-ARBA"/>
</dbReference>
<evidence type="ECO:0000256" key="7">
    <source>
        <dbReference type="ARBA" id="ARBA00023172"/>
    </source>
</evidence>
<keyword evidence="6" id="KW-0804">Transcription</keyword>
<proteinExistence type="inferred from homology"/>
<evidence type="ECO:0000256" key="8">
    <source>
        <dbReference type="RuleBase" id="RU003939"/>
    </source>
</evidence>
<reference evidence="10 11" key="1">
    <citation type="journal article" date="2009" name="J. Bacteriol.">
        <title>Genome sequences of three Agrobacterium biovars help elucidate the evolution of multichromosome genomes in bacteria.</title>
        <authorList>
            <person name="Slater S.C."/>
            <person name="Goldman B.S."/>
            <person name="Goodner B."/>
            <person name="Setubal J.C."/>
            <person name="Farrand S.K."/>
            <person name="Nester E.W."/>
            <person name="Burr T.J."/>
            <person name="Banta L."/>
            <person name="Dickerman A.W."/>
            <person name="Paulsen I."/>
            <person name="Otten L."/>
            <person name="Suen G."/>
            <person name="Welch R."/>
            <person name="Almeida N.F."/>
            <person name="Arnold F."/>
            <person name="Burton O.T."/>
            <person name="Du Z."/>
            <person name="Ewing A."/>
            <person name="Godsy E."/>
            <person name="Heisel S."/>
            <person name="Houmiel K.L."/>
            <person name="Jhaveri J."/>
            <person name="Lu J."/>
            <person name="Miller N.M."/>
            <person name="Norton S."/>
            <person name="Chen Q."/>
            <person name="Phoolcharoen W."/>
            <person name="Ohlin V."/>
            <person name="Ondrusek D."/>
            <person name="Pride N."/>
            <person name="Stricklin S.L."/>
            <person name="Sun J."/>
            <person name="Wheeler C."/>
            <person name="Wilson L."/>
            <person name="Zhu H."/>
            <person name="Wood D.W."/>
        </authorList>
    </citation>
    <scope>NUCLEOTIDE SEQUENCE [LARGE SCALE GENOMIC DNA]</scope>
    <source>
        <strain evidence="11">K84 / ATCC BAA-868</strain>
        <plasmid evidence="10 11">pAtK84c</plasmid>
    </source>
</reference>
<dbReference type="InterPro" id="IPR010992">
    <property type="entry name" value="IHF-like_DNA-bd_dom_sf"/>
</dbReference>
<dbReference type="GO" id="GO:0006310">
    <property type="term" value="P:DNA recombination"/>
    <property type="evidence" value="ECO:0007669"/>
    <property type="project" value="UniProtKB-KW"/>
</dbReference>
<dbReference type="KEGG" id="ara:Arad_12446"/>
<accession>B9JQJ1</accession>
<dbReference type="AlphaFoldDB" id="B9JQJ1"/>
<dbReference type="GO" id="GO:0030527">
    <property type="term" value="F:structural constituent of chromatin"/>
    <property type="evidence" value="ECO:0007669"/>
    <property type="project" value="InterPro"/>
</dbReference>
<evidence type="ECO:0000256" key="9">
    <source>
        <dbReference type="SAM" id="MobiDB-lite"/>
    </source>
</evidence>
<name>B9JQJ1_RHIR8</name>
<keyword evidence="4" id="KW-0805">Transcription regulation</keyword>
<evidence type="ECO:0000256" key="6">
    <source>
        <dbReference type="ARBA" id="ARBA00023163"/>
    </source>
</evidence>
<dbReference type="SUPFAM" id="SSF47729">
    <property type="entry name" value="IHF-like DNA-binding proteins"/>
    <property type="match status" value="1"/>
</dbReference>
<dbReference type="CDD" id="cd13835">
    <property type="entry name" value="IHF_A"/>
    <property type="match status" value="1"/>
</dbReference>
<sequence length="114" mass="12444">MSMKTVTRADLAYAVFQKIGLSRTESSDLVEVVLGEIGDALVRGEPIGLSSFASLQVNAKTHRPGRNPRTGEEVLISARRVVKFTASDVMKSRIQKAHKTRKAKLKASPPDPSR</sequence>
<evidence type="ECO:0000256" key="3">
    <source>
        <dbReference type="ARBA" id="ARBA00022845"/>
    </source>
</evidence>
<dbReference type="InterPro" id="IPR020816">
    <property type="entry name" value="Histone-like_DNA-bd_CS"/>
</dbReference>
<dbReference type="PROSITE" id="PS00045">
    <property type="entry name" value="HISTONE_LIKE"/>
    <property type="match status" value="1"/>
</dbReference>
<dbReference type="GO" id="GO:0003677">
    <property type="term" value="F:DNA binding"/>
    <property type="evidence" value="ECO:0007669"/>
    <property type="project" value="UniProtKB-KW"/>
</dbReference>
<evidence type="ECO:0000256" key="4">
    <source>
        <dbReference type="ARBA" id="ARBA00023015"/>
    </source>
</evidence>